<dbReference type="GO" id="GO:0016491">
    <property type="term" value="F:oxidoreductase activity"/>
    <property type="evidence" value="ECO:0007669"/>
    <property type="project" value="UniProtKB-KW"/>
</dbReference>
<comment type="similarity">
    <text evidence="1">Belongs to the short-chain dehydrogenases/reductases (SDR) family.</text>
</comment>
<keyword evidence="2" id="KW-0560">Oxidoreductase</keyword>
<dbReference type="Gene3D" id="3.40.50.720">
    <property type="entry name" value="NAD(P)-binding Rossmann-like Domain"/>
    <property type="match status" value="1"/>
</dbReference>
<dbReference type="Pfam" id="PF00106">
    <property type="entry name" value="adh_short"/>
    <property type="match status" value="1"/>
</dbReference>
<evidence type="ECO:0000256" key="1">
    <source>
        <dbReference type="ARBA" id="ARBA00006484"/>
    </source>
</evidence>
<dbReference type="EMBL" id="UINC01008499">
    <property type="protein sequence ID" value="SVA38227.1"/>
    <property type="molecule type" value="Genomic_DNA"/>
</dbReference>
<dbReference type="InterPro" id="IPR057326">
    <property type="entry name" value="KR_dom"/>
</dbReference>
<dbReference type="PANTHER" id="PTHR45024">
    <property type="entry name" value="DEHYDROGENASES, SHORT CHAIN"/>
    <property type="match status" value="1"/>
</dbReference>
<dbReference type="InterPro" id="IPR036291">
    <property type="entry name" value="NAD(P)-bd_dom_sf"/>
</dbReference>
<dbReference type="SUPFAM" id="SSF51735">
    <property type="entry name" value="NAD(P)-binding Rossmann-fold domains"/>
    <property type="match status" value="1"/>
</dbReference>
<name>A0A381VEZ6_9ZZZZ</name>
<dbReference type="InterPro" id="IPR002347">
    <property type="entry name" value="SDR_fam"/>
</dbReference>
<evidence type="ECO:0000256" key="2">
    <source>
        <dbReference type="ARBA" id="ARBA00023002"/>
    </source>
</evidence>
<accession>A0A381VEZ6</accession>
<evidence type="ECO:0000313" key="4">
    <source>
        <dbReference type="EMBL" id="SVA38227.1"/>
    </source>
</evidence>
<organism evidence="4">
    <name type="scientific">marine metagenome</name>
    <dbReference type="NCBI Taxonomy" id="408172"/>
    <lineage>
        <taxon>unclassified sequences</taxon>
        <taxon>metagenomes</taxon>
        <taxon>ecological metagenomes</taxon>
    </lineage>
</organism>
<dbReference type="PRINTS" id="PR00080">
    <property type="entry name" value="SDRFAMILY"/>
</dbReference>
<dbReference type="PANTHER" id="PTHR45024:SF2">
    <property type="entry name" value="SCP2 DOMAIN-CONTAINING PROTEIN"/>
    <property type="match status" value="1"/>
</dbReference>
<dbReference type="SMART" id="SM00822">
    <property type="entry name" value="PKS_KR"/>
    <property type="match status" value="1"/>
</dbReference>
<feature type="domain" description="Ketoreductase" evidence="3">
    <location>
        <begin position="8"/>
        <end position="198"/>
    </location>
</feature>
<sequence>MGNRLEGKVAIVTGGGRGIGKGIVKLLSEEGAAVVVNDKGTEVDGTGSSKKPADMVVEEIKSNGGTAVANYDDVSLMEGGESVVQTAVDAFGSVDILVNSAGSLRDRMIYQMTAEDFDSVVTNNAKSAFTTTKFAAILFRQQRSGRIVNMTADSGLGDVGRSNYAAASEAIIGLTRTTAKDLGKYGVTANAISPLAETRLYTGSVEEKRISEVLGPTRDQRAGIGPSPEIEPWDGDGYPDHPENVAPLAVYLCTDRSPNINGYVLGVRGGSLYVYSNPQIEKVVNKWGNFSMEEMDTLFPKMMGTGF</sequence>
<dbReference type="AlphaFoldDB" id="A0A381VEZ6"/>
<gene>
    <name evidence="4" type="ORF">METZ01_LOCUS91081</name>
</gene>
<dbReference type="PRINTS" id="PR00081">
    <property type="entry name" value="GDHRDH"/>
</dbReference>
<evidence type="ECO:0000259" key="3">
    <source>
        <dbReference type="SMART" id="SM00822"/>
    </source>
</evidence>
<protein>
    <recommendedName>
        <fullName evidence="3">Ketoreductase domain-containing protein</fullName>
    </recommendedName>
</protein>
<dbReference type="InterPro" id="IPR051687">
    <property type="entry name" value="Peroxisomal_Beta-Oxidation"/>
</dbReference>
<reference evidence="4" key="1">
    <citation type="submission" date="2018-05" db="EMBL/GenBank/DDBJ databases">
        <authorList>
            <person name="Lanie J.A."/>
            <person name="Ng W.-L."/>
            <person name="Kazmierczak K.M."/>
            <person name="Andrzejewski T.M."/>
            <person name="Davidsen T.M."/>
            <person name="Wayne K.J."/>
            <person name="Tettelin H."/>
            <person name="Glass J.I."/>
            <person name="Rusch D."/>
            <person name="Podicherti R."/>
            <person name="Tsui H.-C.T."/>
            <person name="Winkler M.E."/>
        </authorList>
    </citation>
    <scope>NUCLEOTIDE SEQUENCE</scope>
</reference>
<proteinExistence type="inferred from homology"/>